<keyword evidence="3" id="KW-0540">Nuclease</keyword>
<keyword evidence="3" id="KW-0378">Hydrolase</keyword>
<dbReference type="InterPro" id="IPR051212">
    <property type="entry name" value="Type-I_RE_S_subunit"/>
</dbReference>
<name>A0ABU5TNE0_9CYAN</name>
<keyword evidence="3" id="KW-0255">Endonuclease</keyword>
<dbReference type="PANTHER" id="PTHR43140">
    <property type="entry name" value="TYPE-1 RESTRICTION ENZYME ECOKI SPECIFICITY PROTEIN"/>
    <property type="match status" value="1"/>
</dbReference>
<proteinExistence type="predicted"/>
<reference evidence="3 4" key="1">
    <citation type="submission" date="2023-12" db="EMBL/GenBank/DDBJ databases">
        <title>Baltic Sea Cyanobacteria.</title>
        <authorList>
            <person name="Delbaje E."/>
            <person name="Fewer D.P."/>
            <person name="Shishido T.K."/>
        </authorList>
    </citation>
    <scope>NUCLEOTIDE SEQUENCE [LARGE SCALE GENOMIC DNA]</scope>
    <source>
        <strain evidence="3 4">UHCC 0370</strain>
    </source>
</reference>
<sequence length="424" mass="48900">MAFPKYESYKDSGVEWLGEIPSHWEVLPFKALFKMSPEKNGGKIIGEMLSVSGYRGIEVKPYEYEEQKRSSKDLIDYRVVRPNQLVVNTMWLNYAGLGVSELEGYVSPAYRAYWISKDLYGRFSHYLLRSHVYVQGYTGQMQGIRPNSLQIKNYDFNKIPILVPEIEEQKRIANFIDRITSDIDQAIAKKQRLIELLNEQKAILINRAVTKGLNPNVSMRDSGIEWIGKIPEHWKVVQNRYIFQEQNQRSANGDEIHLSMSQKLGLVPSDELESKTLQSESYEGAKLCLKTDLVLNRLKAHLGVFSVAPCDGLVSPDYSVFRLRNQSMTSKYFEHLFKTAIYISEFNRKVKGIVIGFYRLYSDSFNEIPCLCPPAHEQVQIQNWIVEKHQEFKIVEDAIRIEIDKLRELKSVAISEAVTGKIKV</sequence>
<dbReference type="SUPFAM" id="SSF116734">
    <property type="entry name" value="DNA methylase specificity domain"/>
    <property type="match status" value="2"/>
</dbReference>
<keyword evidence="1" id="KW-0680">Restriction system</keyword>
<gene>
    <name evidence="3" type="ORF">VB774_15775</name>
</gene>
<dbReference type="PANTHER" id="PTHR43140:SF1">
    <property type="entry name" value="TYPE I RESTRICTION ENZYME ECOKI SPECIFICITY SUBUNIT"/>
    <property type="match status" value="1"/>
</dbReference>
<accession>A0ABU5TNE0</accession>
<evidence type="ECO:0000313" key="4">
    <source>
        <dbReference type="Proteomes" id="UP001301388"/>
    </source>
</evidence>
<protein>
    <submittedName>
        <fullName evidence="3">Restriction endonuclease subunit S</fullName>
    </submittedName>
</protein>
<comment type="caution">
    <text evidence="3">The sequence shown here is derived from an EMBL/GenBank/DDBJ whole genome shotgun (WGS) entry which is preliminary data.</text>
</comment>
<evidence type="ECO:0000256" key="1">
    <source>
        <dbReference type="ARBA" id="ARBA00022747"/>
    </source>
</evidence>
<evidence type="ECO:0000256" key="2">
    <source>
        <dbReference type="ARBA" id="ARBA00023125"/>
    </source>
</evidence>
<keyword evidence="4" id="KW-1185">Reference proteome</keyword>
<dbReference type="EMBL" id="JAYGIE010000083">
    <property type="protein sequence ID" value="MEA5479083.1"/>
    <property type="molecule type" value="Genomic_DNA"/>
</dbReference>
<dbReference type="Proteomes" id="UP001301388">
    <property type="component" value="Unassembled WGS sequence"/>
</dbReference>
<dbReference type="Gene3D" id="1.10.287.1120">
    <property type="entry name" value="Bipartite methylase S protein"/>
    <property type="match status" value="1"/>
</dbReference>
<dbReference type="InterPro" id="IPR044946">
    <property type="entry name" value="Restrct_endonuc_typeI_TRD_sf"/>
</dbReference>
<dbReference type="Gene3D" id="3.90.220.20">
    <property type="entry name" value="DNA methylase specificity domains"/>
    <property type="match status" value="2"/>
</dbReference>
<dbReference type="GO" id="GO:0004519">
    <property type="term" value="F:endonuclease activity"/>
    <property type="evidence" value="ECO:0007669"/>
    <property type="project" value="UniProtKB-KW"/>
</dbReference>
<dbReference type="RefSeq" id="WP_323262407.1">
    <property type="nucleotide sequence ID" value="NZ_JAYGIE010000083.1"/>
</dbReference>
<evidence type="ECO:0000313" key="3">
    <source>
        <dbReference type="EMBL" id="MEA5479083.1"/>
    </source>
</evidence>
<keyword evidence="2" id="KW-0238">DNA-binding</keyword>
<organism evidence="3 4">
    <name type="scientific">Pseudanabaena galeata UHCC 0370</name>
    <dbReference type="NCBI Taxonomy" id="3110310"/>
    <lineage>
        <taxon>Bacteria</taxon>
        <taxon>Bacillati</taxon>
        <taxon>Cyanobacteriota</taxon>
        <taxon>Cyanophyceae</taxon>
        <taxon>Pseudanabaenales</taxon>
        <taxon>Pseudanabaenaceae</taxon>
        <taxon>Pseudanabaena</taxon>
    </lineage>
</organism>